<feature type="transmembrane region" description="Helical" evidence="1">
    <location>
        <begin position="6"/>
        <end position="25"/>
    </location>
</feature>
<reference evidence="2 3" key="1">
    <citation type="submission" date="2017-06" db="EMBL/GenBank/DDBJ databases">
        <authorList>
            <person name="Kim H.J."/>
            <person name="Triplett B.A."/>
        </authorList>
    </citation>
    <scope>NUCLEOTIDE SEQUENCE [LARGE SCALE GENOMIC DNA]</scope>
    <source>
        <strain evidence="2 3">DSM 44272</strain>
    </source>
</reference>
<evidence type="ECO:0000313" key="2">
    <source>
        <dbReference type="EMBL" id="SNR71522.1"/>
    </source>
</evidence>
<evidence type="ECO:0000313" key="3">
    <source>
        <dbReference type="Proteomes" id="UP000198403"/>
    </source>
</evidence>
<dbReference type="RefSeq" id="WP_089337801.1">
    <property type="nucleotide sequence ID" value="NZ_FZNO01000020.1"/>
</dbReference>
<dbReference type="OrthoDB" id="5197832at2"/>
<dbReference type="Proteomes" id="UP000198403">
    <property type="component" value="Unassembled WGS sequence"/>
</dbReference>
<dbReference type="AlphaFoldDB" id="A0A238YKJ9"/>
<proteinExistence type="predicted"/>
<feature type="transmembrane region" description="Helical" evidence="1">
    <location>
        <begin position="93"/>
        <end position="113"/>
    </location>
</feature>
<keyword evidence="1" id="KW-0472">Membrane</keyword>
<accession>A0A238YKJ9</accession>
<organism evidence="2 3">
    <name type="scientific">Blastococcus mobilis</name>
    <dbReference type="NCBI Taxonomy" id="1938746"/>
    <lineage>
        <taxon>Bacteria</taxon>
        <taxon>Bacillati</taxon>
        <taxon>Actinomycetota</taxon>
        <taxon>Actinomycetes</taxon>
        <taxon>Geodermatophilales</taxon>
        <taxon>Geodermatophilaceae</taxon>
        <taxon>Blastococcus</taxon>
    </lineage>
</organism>
<dbReference type="EMBL" id="FZNO01000020">
    <property type="protein sequence ID" value="SNR71522.1"/>
    <property type="molecule type" value="Genomic_DNA"/>
</dbReference>
<sequence length="121" mass="12381">MTPFLVGTVTVVAVLVVLLGVLSTVAGRRIGLVHLAVAALLEGLLVLQAGLAAAAMAGGDRPEDTPTFVGYLLGILLVPVAGVLWARAERTRWAGTVLAVSGAVVGVMVWRLLQLWGTTGA</sequence>
<protein>
    <recommendedName>
        <fullName evidence="4">Integral membrane protein</fullName>
    </recommendedName>
</protein>
<keyword evidence="1" id="KW-0812">Transmembrane</keyword>
<evidence type="ECO:0000256" key="1">
    <source>
        <dbReference type="SAM" id="Phobius"/>
    </source>
</evidence>
<evidence type="ECO:0008006" key="4">
    <source>
        <dbReference type="Google" id="ProtNLM"/>
    </source>
</evidence>
<feature type="transmembrane region" description="Helical" evidence="1">
    <location>
        <begin position="32"/>
        <end position="56"/>
    </location>
</feature>
<name>A0A238YKJ9_9ACTN</name>
<keyword evidence="1" id="KW-1133">Transmembrane helix</keyword>
<keyword evidence="3" id="KW-1185">Reference proteome</keyword>
<feature type="transmembrane region" description="Helical" evidence="1">
    <location>
        <begin position="68"/>
        <end position="86"/>
    </location>
</feature>
<gene>
    <name evidence="2" type="ORF">SAMN06272737_120103</name>
</gene>